<dbReference type="PROSITE" id="PS51465">
    <property type="entry name" value="KAZAL_2"/>
    <property type="match status" value="1"/>
</dbReference>
<accession>A0AAJ6YK79</accession>
<dbReference type="Proteomes" id="UP000695007">
    <property type="component" value="Unplaced"/>
</dbReference>
<evidence type="ECO:0000313" key="3">
    <source>
        <dbReference type="RefSeq" id="XP_011499566.1"/>
    </source>
</evidence>
<dbReference type="RefSeq" id="XP_011499566.1">
    <property type="nucleotide sequence ID" value="XM_011501264.1"/>
</dbReference>
<organism evidence="2 3">
    <name type="scientific">Ceratosolen solmsi marchali</name>
    <dbReference type="NCBI Taxonomy" id="326594"/>
    <lineage>
        <taxon>Eukaryota</taxon>
        <taxon>Metazoa</taxon>
        <taxon>Ecdysozoa</taxon>
        <taxon>Arthropoda</taxon>
        <taxon>Hexapoda</taxon>
        <taxon>Insecta</taxon>
        <taxon>Pterygota</taxon>
        <taxon>Neoptera</taxon>
        <taxon>Endopterygota</taxon>
        <taxon>Hymenoptera</taxon>
        <taxon>Apocrita</taxon>
        <taxon>Proctotrupomorpha</taxon>
        <taxon>Chalcidoidea</taxon>
        <taxon>Agaonidae</taxon>
        <taxon>Agaoninae</taxon>
        <taxon>Ceratosolen</taxon>
    </lineage>
</organism>
<dbReference type="InterPro" id="IPR036058">
    <property type="entry name" value="Kazal_dom_sf"/>
</dbReference>
<gene>
    <name evidence="3" type="primary">LOC105363532</name>
</gene>
<dbReference type="KEGG" id="csol:105363532"/>
<dbReference type="Pfam" id="PF00050">
    <property type="entry name" value="Kazal_1"/>
    <property type="match status" value="1"/>
</dbReference>
<evidence type="ECO:0000313" key="2">
    <source>
        <dbReference type="Proteomes" id="UP000695007"/>
    </source>
</evidence>
<protein>
    <submittedName>
        <fullName evidence="3">Turripeptide OL11-like</fullName>
    </submittedName>
</protein>
<dbReference type="GeneID" id="105363532"/>
<keyword evidence="2" id="KW-1185">Reference proteome</keyword>
<feature type="domain" description="Kazal-like" evidence="1">
    <location>
        <begin position="16"/>
        <end position="66"/>
    </location>
</feature>
<name>A0AAJ6YK79_9HYME</name>
<reference evidence="3" key="1">
    <citation type="submission" date="2025-08" db="UniProtKB">
        <authorList>
            <consortium name="RefSeq"/>
        </authorList>
    </citation>
    <scope>IDENTIFICATION</scope>
</reference>
<evidence type="ECO:0000259" key="1">
    <source>
        <dbReference type="PROSITE" id="PS51465"/>
    </source>
</evidence>
<dbReference type="SMART" id="SM00280">
    <property type="entry name" value="KAZAL"/>
    <property type="match status" value="1"/>
</dbReference>
<dbReference type="SUPFAM" id="SSF100895">
    <property type="entry name" value="Kazal-type serine protease inhibitors"/>
    <property type="match status" value="1"/>
</dbReference>
<dbReference type="AlphaFoldDB" id="A0AAJ6YK79"/>
<dbReference type="InterPro" id="IPR002350">
    <property type="entry name" value="Kazal_dom"/>
</dbReference>
<dbReference type="Gene3D" id="3.30.60.30">
    <property type="match status" value="1"/>
</dbReference>
<sequence length="66" mass="7332">MLILCAIIVSIHAAPNKPPKPCKCITPGIYYPVCGSDNKTYGNKFMLKCENKCYSKKLKIVHDGKC</sequence>
<proteinExistence type="predicted"/>
<dbReference type="CDD" id="cd00104">
    <property type="entry name" value="KAZAL_FS"/>
    <property type="match status" value="1"/>
</dbReference>